<dbReference type="Proteomes" id="UP000501690">
    <property type="component" value="Linkage Group LG10"/>
</dbReference>
<evidence type="ECO:0000313" key="1">
    <source>
        <dbReference type="EMBL" id="QCE11272.1"/>
    </source>
</evidence>
<dbReference type="EMBL" id="CP039354">
    <property type="protein sequence ID" value="QCE11272.1"/>
    <property type="molecule type" value="Genomic_DNA"/>
</dbReference>
<accession>A0A4D6NEF7</accession>
<gene>
    <name evidence="1" type="ORF">DEO72_LG10g2505</name>
</gene>
<reference evidence="1 2" key="1">
    <citation type="submission" date="2019-04" db="EMBL/GenBank/DDBJ databases">
        <title>An improved genome assembly and genetic linkage map for asparagus bean, Vigna unguiculata ssp. sesquipedialis.</title>
        <authorList>
            <person name="Xia Q."/>
            <person name="Zhang R."/>
            <person name="Dong Y."/>
        </authorList>
    </citation>
    <scope>NUCLEOTIDE SEQUENCE [LARGE SCALE GENOMIC DNA]</scope>
    <source>
        <tissue evidence="1">Leaf</tissue>
    </source>
</reference>
<name>A0A4D6NEF7_VIGUN</name>
<sequence length="78" mass="8372">MLFHSLKEHYQDVDGSLFSQGSLSRALGYTLGLDIGSRDNASGMSIAESGSSVTVDHREGALNLQGLLTSPNFTGRYH</sequence>
<organism evidence="1 2">
    <name type="scientific">Vigna unguiculata</name>
    <name type="common">Cowpea</name>
    <dbReference type="NCBI Taxonomy" id="3917"/>
    <lineage>
        <taxon>Eukaryota</taxon>
        <taxon>Viridiplantae</taxon>
        <taxon>Streptophyta</taxon>
        <taxon>Embryophyta</taxon>
        <taxon>Tracheophyta</taxon>
        <taxon>Spermatophyta</taxon>
        <taxon>Magnoliopsida</taxon>
        <taxon>eudicotyledons</taxon>
        <taxon>Gunneridae</taxon>
        <taxon>Pentapetalae</taxon>
        <taxon>rosids</taxon>
        <taxon>fabids</taxon>
        <taxon>Fabales</taxon>
        <taxon>Fabaceae</taxon>
        <taxon>Papilionoideae</taxon>
        <taxon>50 kb inversion clade</taxon>
        <taxon>NPAAA clade</taxon>
        <taxon>indigoferoid/millettioid clade</taxon>
        <taxon>Phaseoleae</taxon>
        <taxon>Vigna</taxon>
    </lineage>
</organism>
<evidence type="ECO:0000313" key="2">
    <source>
        <dbReference type="Proteomes" id="UP000501690"/>
    </source>
</evidence>
<dbReference type="AlphaFoldDB" id="A0A4D6NEF7"/>
<proteinExistence type="predicted"/>
<keyword evidence="2" id="KW-1185">Reference proteome</keyword>
<protein>
    <submittedName>
        <fullName evidence="1">Uncharacterized protein</fullName>
    </submittedName>
</protein>